<keyword evidence="2" id="KW-1185">Reference proteome</keyword>
<dbReference type="EMBL" id="JAPFFF010000037">
    <property type="protein sequence ID" value="KAK8842558.1"/>
    <property type="molecule type" value="Genomic_DNA"/>
</dbReference>
<organism evidence="1 2">
    <name type="scientific">Tritrichomonas musculus</name>
    <dbReference type="NCBI Taxonomy" id="1915356"/>
    <lineage>
        <taxon>Eukaryota</taxon>
        <taxon>Metamonada</taxon>
        <taxon>Parabasalia</taxon>
        <taxon>Tritrichomonadida</taxon>
        <taxon>Tritrichomonadidae</taxon>
        <taxon>Tritrichomonas</taxon>
    </lineage>
</organism>
<name>A0ABR2H8K6_9EUKA</name>
<comment type="caution">
    <text evidence="1">The sequence shown here is derived from an EMBL/GenBank/DDBJ whole genome shotgun (WGS) entry which is preliminary data.</text>
</comment>
<dbReference type="Proteomes" id="UP001470230">
    <property type="component" value="Unassembled WGS sequence"/>
</dbReference>
<reference evidence="1 2" key="1">
    <citation type="submission" date="2024-04" db="EMBL/GenBank/DDBJ databases">
        <title>Tritrichomonas musculus Genome.</title>
        <authorList>
            <person name="Alves-Ferreira E."/>
            <person name="Grigg M."/>
            <person name="Lorenzi H."/>
            <person name="Galac M."/>
        </authorList>
    </citation>
    <scope>NUCLEOTIDE SEQUENCE [LARGE SCALE GENOMIC DNA]</scope>
    <source>
        <strain evidence="1 2">EAF2021</strain>
    </source>
</reference>
<gene>
    <name evidence="1" type="ORF">M9Y10_025415</name>
</gene>
<sequence>MSNQDDLFVVKDFKDTLKELFISLYDSLKESKRKAIRDQIRLCFDDENNQKTQGEVTPLVCVENMLDEVSNNIAYSKINSAKLNAIRQICKTLKKYSKGEEGKEDKKDKEDKEDEKLKSPILDFVKKTRNRQIYEIQRQIMESNRKVIDLAQEKDFMISQINNKLAKISKDLDEYITTNLNLNDPVELDKTDKKMTRTVIDAVHITNNLNVELKTKSGKKKNQD</sequence>
<evidence type="ECO:0000313" key="1">
    <source>
        <dbReference type="EMBL" id="KAK8842558.1"/>
    </source>
</evidence>
<protein>
    <submittedName>
        <fullName evidence="1">Uncharacterized protein</fullName>
    </submittedName>
</protein>
<evidence type="ECO:0000313" key="2">
    <source>
        <dbReference type="Proteomes" id="UP001470230"/>
    </source>
</evidence>
<accession>A0ABR2H8K6</accession>
<proteinExistence type="predicted"/>